<comment type="similarity">
    <text evidence="1">Belongs to the glycosyl hydrolase 2 family.</text>
</comment>
<evidence type="ECO:0000259" key="5">
    <source>
        <dbReference type="Pfam" id="PF02836"/>
    </source>
</evidence>
<dbReference type="SUPFAM" id="SSF51445">
    <property type="entry name" value="(Trans)glycosidases"/>
    <property type="match status" value="1"/>
</dbReference>
<dbReference type="InterPro" id="IPR006102">
    <property type="entry name" value="Ig-like_GH2"/>
</dbReference>
<dbReference type="PANTHER" id="PTHR42732:SF1">
    <property type="entry name" value="BETA-MANNOSIDASE"/>
    <property type="match status" value="1"/>
</dbReference>
<dbReference type="InterPro" id="IPR040605">
    <property type="entry name" value="Glyco_hydro2_dom5"/>
</dbReference>
<dbReference type="InterPro" id="IPR008979">
    <property type="entry name" value="Galactose-bd-like_sf"/>
</dbReference>
<comment type="caution">
    <text evidence="8">The sequence shown here is derived from an EMBL/GenBank/DDBJ whole genome shotgun (WGS) entry which is preliminary data.</text>
</comment>
<dbReference type="Gene3D" id="3.20.20.80">
    <property type="entry name" value="Glycosidases"/>
    <property type="match status" value="1"/>
</dbReference>
<evidence type="ECO:0000259" key="7">
    <source>
        <dbReference type="Pfam" id="PF18565"/>
    </source>
</evidence>
<feature type="domain" description="Glycoside hydrolase family 2" evidence="7">
    <location>
        <begin position="698"/>
        <end position="796"/>
    </location>
</feature>
<dbReference type="OrthoDB" id="9762066at2"/>
<dbReference type="PANTHER" id="PTHR42732">
    <property type="entry name" value="BETA-GALACTOSIDASE"/>
    <property type="match status" value="1"/>
</dbReference>
<dbReference type="PRINTS" id="PR00132">
    <property type="entry name" value="GLHYDRLASE2"/>
</dbReference>
<dbReference type="RefSeq" id="WP_151424316.1">
    <property type="nucleotide sequence ID" value="NZ_WBJX01000004.1"/>
</dbReference>
<feature type="domain" description="DUF4982" evidence="6">
    <location>
        <begin position="628"/>
        <end position="684"/>
    </location>
</feature>
<dbReference type="GO" id="GO:0004553">
    <property type="term" value="F:hydrolase activity, hydrolyzing O-glycosyl compounds"/>
    <property type="evidence" value="ECO:0007669"/>
    <property type="project" value="InterPro"/>
</dbReference>
<dbReference type="InterPro" id="IPR006101">
    <property type="entry name" value="Glyco_hydro_2"/>
</dbReference>
<evidence type="ECO:0000313" key="8">
    <source>
        <dbReference type="EMBL" id="KAB1637293.1"/>
    </source>
</evidence>
<dbReference type="SUPFAM" id="SSF49303">
    <property type="entry name" value="beta-Galactosidase/glucuronidase domain"/>
    <property type="match status" value="1"/>
</dbReference>
<name>A0A7J5B0A2_9MICO</name>
<proteinExistence type="inferred from homology"/>
<evidence type="ECO:0000256" key="2">
    <source>
        <dbReference type="ARBA" id="ARBA00022801"/>
    </source>
</evidence>
<accession>A0A7J5B0A2</accession>
<dbReference type="InterPro" id="IPR036156">
    <property type="entry name" value="Beta-gal/glucu_dom_sf"/>
</dbReference>
<dbReference type="InterPro" id="IPR006103">
    <property type="entry name" value="Glyco_hydro_2_cat"/>
</dbReference>
<evidence type="ECO:0000259" key="4">
    <source>
        <dbReference type="Pfam" id="PF00703"/>
    </source>
</evidence>
<dbReference type="EMBL" id="WBJX01000004">
    <property type="protein sequence ID" value="KAB1637293.1"/>
    <property type="molecule type" value="Genomic_DNA"/>
</dbReference>
<dbReference type="GO" id="GO:0005975">
    <property type="term" value="P:carbohydrate metabolic process"/>
    <property type="evidence" value="ECO:0007669"/>
    <property type="project" value="InterPro"/>
</dbReference>
<protein>
    <submittedName>
        <fullName evidence="8">DUF4982 domain-containing protein</fullName>
    </submittedName>
</protein>
<keyword evidence="3" id="KW-0326">Glycosidase</keyword>
<dbReference type="AlphaFoldDB" id="A0A7J5B0A2"/>
<dbReference type="Proteomes" id="UP000490386">
    <property type="component" value="Unassembled WGS sequence"/>
</dbReference>
<dbReference type="SUPFAM" id="SSF49785">
    <property type="entry name" value="Galactose-binding domain-like"/>
    <property type="match status" value="1"/>
</dbReference>
<gene>
    <name evidence="8" type="ORF">F8O03_13545</name>
</gene>
<evidence type="ECO:0000313" key="9">
    <source>
        <dbReference type="Proteomes" id="UP000490386"/>
    </source>
</evidence>
<dbReference type="Gene3D" id="2.60.120.260">
    <property type="entry name" value="Galactose-binding domain-like"/>
    <property type="match status" value="1"/>
</dbReference>
<dbReference type="InterPro" id="IPR017853">
    <property type="entry name" value="GH"/>
</dbReference>
<dbReference type="Pfam" id="PF02836">
    <property type="entry name" value="Glyco_hydro_2_C"/>
    <property type="match status" value="1"/>
</dbReference>
<keyword evidence="9" id="KW-1185">Reference proteome</keyword>
<evidence type="ECO:0000256" key="3">
    <source>
        <dbReference type="ARBA" id="ARBA00023295"/>
    </source>
</evidence>
<keyword evidence="2" id="KW-0378">Hydrolase</keyword>
<dbReference type="Pfam" id="PF00703">
    <property type="entry name" value="Glyco_hydro_2"/>
    <property type="match status" value="1"/>
</dbReference>
<feature type="domain" description="Glycoside hydrolase family 2 catalytic" evidence="5">
    <location>
        <begin position="275"/>
        <end position="422"/>
    </location>
</feature>
<dbReference type="InterPro" id="IPR051913">
    <property type="entry name" value="GH2_Domain-Containing"/>
</dbReference>
<dbReference type="Gene3D" id="2.60.40.10">
    <property type="entry name" value="Immunoglobulins"/>
    <property type="match status" value="3"/>
</dbReference>
<dbReference type="InterPro" id="IPR013783">
    <property type="entry name" value="Ig-like_fold"/>
</dbReference>
<organism evidence="8 9">
    <name type="scientific">Pseudoclavibacter terrae</name>
    <dbReference type="NCBI Taxonomy" id="1530195"/>
    <lineage>
        <taxon>Bacteria</taxon>
        <taxon>Bacillati</taxon>
        <taxon>Actinomycetota</taxon>
        <taxon>Actinomycetes</taxon>
        <taxon>Micrococcales</taxon>
        <taxon>Microbacteriaceae</taxon>
        <taxon>Pseudoclavibacter</taxon>
    </lineage>
</organism>
<dbReference type="Pfam" id="PF18565">
    <property type="entry name" value="Glyco_hydro2_C5"/>
    <property type="match status" value="1"/>
</dbReference>
<feature type="domain" description="Glycoside hydrolase family 2 immunoglobulin-like beta-sandwich" evidence="4">
    <location>
        <begin position="163"/>
        <end position="264"/>
    </location>
</feature>
<evidence type="ECO:0000256" key="1">
    <source>
        <dbReference type="ARBA" id="ARBA00007401"/>
    </source>
</evidence>
<sequence length="802" mass="87902">MAREPFNRGWTVKPKTSIFAQIGGAGSAGVEVDLPHDALFGEQRSAANSGKNAYFPSGTYEYSKSFDVPAEYRGKRVSVEFQGVYRDAVVFVNNAYAGQRPFGYSAFTVDLDDHLEYGTDNTIRVEVRSHDDSRWYAGAGLYRDVTLIVTDLVKIANSGPRVTTPDIDADRSIVELAVPLENHSPNRTTPVVSTEIRDGQGALVASGTTPTTLRAGAAATARLRLHITDPNLWSVDTPHLYTAVTTLVDGGTEVDSRSTTFGVRRLQLDPIFGLRINGVATKLRGACIHHDNGLLGAAAIRRAEERKIELLKNAGFNAIRMSHNPASSALLDACDRLGMLVMDETFDIWTESKSSFDYSLSFPEWWERDIEAFVAKDFNHPSVIFYSIGNEIPDTGNPLGSEWGRRLSEKVRELDDTRFITNGVNGFVSTLPTLLPLMKSRSQNAEPEGGVNGAGEMMNQVNASELVTKATEESFGVLDAAGLNYGDSRYELDKELFPNRVIIGTETFPPNIDRNWKLVQEHDHVLGDFTWTGWDYLGEVGIGRNQFLDEQPQFEAPFPWLTAWCGDLDLTGFRRPASYYREIVFGLRTAPYLAVLRPEAVGRDVRPGQWAWSESIASWDWAVDEQTPMQVEVYSPSESVELVVNGRSVGTAQTGPDNRFRATFDLPYERGTIEAFAIVGGERAASVSLRSHAGTTALSVSTDRSTLDADGGDLAYVDIELRDADGVLATSELRQVSVRVEGARLVALGSGKPDNTERFDAQTHATFDGRLQAIIRPTGPGPITVTINADAAEAVTLQLAAR</sequence>
<dbReference type="Pfam" id="PF16355">
    <property type="entry name" value="DUF4982"/>
    <property type="match status" value="1"/>
</dbReference>
<dbReference type="InterPro" id="IPR032311">
    <property type="entry name" value="DUF4982"/>
</dbReference>
<reference evidence="8 9" key="1">
    <citation type="submission" date="2019-09" db="EMBL/GenBank/DDBJ databases">
        <title>Phylogeny of genus Pseudoclavibacter and closely related genus.</title>
        <authorList>
            <person name="Li Y."/>
        </authorList>
    </citation>
    <scope>NUCLEOTIDE SEQUENCE [LARGE SCALE GENOMIC DNA]</scope>
    <source>
        <strain evidence="8 9">THG-MD12</strain>
    </source>
</reference>
<evidence type="ECO:0000259" key="6">
    <source>
        <dbReference type="Pfam" id="PF16355"/>
    </source>
</evidence>